<evidence type="ECO:0000313" key="5">
    <source>
        <dbReference type="Proteomes" id="UP000319014"/>
    </source>
</evidence>
<reference evidence="4 5" key="1">
    <citation type="submission" date="2017-05" db="EMBL/GenBank/DDBJ databases">
        <authorList>
            <person name="Varghese N."/>
            <person name="Submissions S."/>
        </authorList>
    </citation>
    <scope>NUCLEOTIDE SEQUENCE [LARGE SCALE GENOMIC DNA]</scope>
    <source>
        <strain evidence="4 5">DSM 100094</strain>
    </source>
</reference>
<dbReference type="GO" id="GO:0036373">
    <property type="term" value="F:L-fucose mutarotase activity"/>
    <property type="evidence" value="ECO:0007669"/>
    <property type="project" value="UniProtKB-EC"/>
</dbReference>
<proteinExistence type="predicted"/>
<dbReference type="InterPro" id="IPR050443">
    <property type="entry name" value="RbsD/FucU_mutarotase"/>
</dbReference>
<dbReference type="GO" id="GO:0042806">
    <property type="term" value="F:fucose binding"/>
    <property type="evidence" value="ECO:0007669"/>
    <property type="project" value="TreeGrafter"/>
</dbReference>
<protein>
    <submittedName>
        <fullName evidence="4">L-fucose mutarotase</fullName>
    </submittedName>
</protein>
<accession>A0A521DG12</accession>
<evidence type="ECO:0000256" key="3">
    <source>
        <dbReference type="ARBA" id="ARBA00036324"/>
    </source>
</evidence>
<keyword evidence="5" id="KW-1185">Reference proteome</keyword>
<gene>
    <name evidence="4" type="ORF">SAMN06265221_10831</name>
</gene>
<dbReference type="SUPFAM" id="SSF102546">
    <property type="entry name" value="RbsD-like"/>
    <property type="match status" value="1"/>
</dbReference>
<dbReference type="GO" id="GO:0006004">
    <property type="term" value="P:fucose metabolic process"/>
    <property type="evidence" value="ECO:0007669"/>
    <property type="project" value="TreeGrafter"/>
</dbReference>
<dbReference type="Gene3D" id="3.40.1650.10">
    <property type="entry name" value="RbsD-like domain"/>
    <property type="match status" value="1"/>
</dbReference>
<dbReference type="OrthoDB" id="7947972at2"/>
<comment type="catalytic activity">
    <reaction evidence="3">
        <text>alpha-L-fucose = beta-L-fucose</text>
        <dbReference type="Rhea" id="RHEA:25580"/>
        <dbReference type="ChEBI" id="CHEBI:42548"/>
        <dbReference type="ChEBI" id="CHEBI:42589"/>
        <dbReference type="EC" id="5.1.3.29"/>
    </reaction>
</comment>
<dbReference type="Pfam" id="PF05025">
    <property type="entry name" value="RbsD_FucU"/>
    <property type="match status" value="1"/>
</dbReference>
<dbReference type="InterPro" id="IPR023750">
    <property type="entry name" value="RbsD-like_sf"/>
</dbReference>
<organism evidence="4 5">
    <name type="scientific">Paracoccus laeviglucosivorans</name>
    <dbReference type="NCBI Taxonomy" id="1197861"/>
    <lineage>
        <taxon>Bacteria</taxon>
        <taxon>Pseudomonadati</taxon>
        <taxon>Pseudomonadota</taxon>
        <taxon>Alphaproteobacteria</taxon>
        <taxon>Rhodobacterales</taxon>
        <taxon>Paracoccaceae</taxon>
        <taxon>Paracoccus</taxon>
    </lineage>
</organism>
<dbReference type="GO" id="GO:0062193">
    <property type="term" value="F:D-ribose pyranase activity"/>
    <property type="evidence" value="ECO:0007669"/>
    <property type="project" value="UniProtKB-EC"/>
</dbReference>
<dbReference type="PANTHER" id="PTHR31690:SF4">
    <property type="entry name" value="FUCOSE MUTAROTASE"/>
    <property type="match status" value="1"/>
</dbReference>
<dbReference type="InterPro" id="IPR007721">
    <property type="entry name" value="RbsD_FucU"/>
</dbReference>
<evidence type="ECO:0000256" key="1">
    <source>
        <dbReference type="ARBA" id="ARBA00000223"/>
    </source>
</evidence>
<dbReference type="EMBL" id="FXTK01000008">
    <property type="protein sequence ID" value="SMO70714.1"/>
    <property type="molecule type" value="Genomic_DNA"/>
</dbReference>
<keyword evidence="2" id="KW-0413">Isomerase</keyword>
<name>A0A521DG12_9RHOB</name>
<dbReference type="RefSeq" id="WP_142663167.1">
    <property type="nucleotide sequence ID" value="NZ_FXTK01000008.1"/>
</dbReference>
<comment type="catalytic activity">
    <reaction evidence="1">
        <text>beta-D-ribopyranose = beta-D-ribofuranose</text>
        <dbReference type="Rhea" id="RHEA:25432"/>
        <dbReference type="ChEBI" id="CHEBI:27476"/>
        <dbReference type="ChEBI" id="CHEBI:47002"/>
        <dbReference type="EC" id="5.4.99.62"/>
    </reaction>
</comment>
<dbReference type="Proteomes" id="UP000319014">
    <property type="component" value="Unassembled WGS sequence"/>
</dbReference>
<dbReference type="AlphaFoldDB" id="A0A521DG12"/>
<sequence length="150" mass="16144">MLKGIDPRISPELLYALAQMGHGDDLAIVDANFPAASLARHLPFKNVIYLSGRLQAAVQLVLGLMPLDAFVPAAATTMQVVGDPDAVPEPVAEIIPLIEGAGSSLQSVDRFGFYELTRSSFAILQLTDIRPYGNVILKKGVLPPIRPNRQ</sequence>
<evidence type="ECO:0000256" key="2">
    <source>
        <dbReference type="ARBA" id="ARBA00023235"/>
    </source>
</evidence>
<dbReference type="PANTHER" id="PTHR31690">
    <property type="entry name" value="FUCOSE MUTAROTASE"/>
    <property type="match status" value="1"/>
</dbReference>
<evidence type="ECO:0000313" key="4">
    <source>
        <dbReference type="EMBL" id="SMO70714.1"/>
    </source>
</evidence>